<dbReference type="GO" id="GO:0016787">
    <property type="term" value="F:hydrolase activity"/>
    <property type="evidence" value="ECO:0007669"/>
    <property type="project" value="InterPro"/>
</dbReference>
<evidence type="ECO:0000259" key="3">
    <source>
        <dbReference type="Pfam" id="PF00383"/>
    </source>
</evidence>
<proteinExistence type="predicted"/>
<gene>
    <name evidence="4" type="ORF">PGLA1383_LOCUS23364</name>
</gene>
<evidence type="ECO:0000256" key="1">
    <source>
        <dbReference type="ARBA" id="ARBA00022723"/>
    </source>
</evidence>
<dbReference type="Pfam" id="PF00383">
    <property type="entry name" value="dCMP_cyt_deam_1"/>
    <property type="match status" value="1"/>
</dbReference>
<keyword evidence="1" id="KW-0479">Metal-binding</keyword>
<dbReference type="InterPro" id="IPR016192">
    <property type="entry name" value="APOBEC/CMP_deaminase_Zn-bd"/>
</dbReference>
<dbReference type="PROSITE" id="PS00903">
    <property type="entry name" value="CYT_DCMP_DEAMINASES_1"/>
    <property type="match status" value="1"/>
</dbReference>
<dbReference type="GO" id="GO:0008270">
    <property type="term" value="F:zinc ion binding"/>
    <property type="evidence" value="ECO:0007669"/>
    <property type="project" value="InterPro"/>
</dbReference>
<dbReference type="EMBL" id="CAJNNV010017546">
    <property type="protein sequence ID" value="CAE8605243.1"/>
    <property type="molecule type" value="Genomic_DNA"/>
</dbReference>
<reference evidence="4" key="1">
    <citation type="submission" date="2021-02" db="EMBL/GenBank/DDBJ databases">
        <authorList>
            <person name="Dougan E. K."/>
            <person name="Rhodes N."/>
            <person name="Thang M."/>
            <person name="Chan C."/>
        </authorList>
    </citation>
    <scope>NUCLEOTIDE SEQUENCE</scope>
</reference>
<protein>
    <recommendedName>
        <fullName evidence="3">CMP/dCMP-type deaminase domain-containing protein</fullName>
    </recommendedName>
</protein>
<keyword evidence="2" id="KW-0862">Zinc</keyword>
<evidence type="ECO:0000313" key="5">
    <source>
        <dbReference type="Proteomes" id="UP000654075"/>
    </source>
</evidence>
<organism evidence="4 5">
    <name type="scientific">Polarella glacialis</name>
    <name type="common">Dinoflagellate</name>
    <dbReference type="NCBI Taxonomy" id="89957"/>
    <lineage>
        <taxon>Eukaryota</taxon>
        <taxon>Sar</taxon>
        <taxon>Alveolata</taxon>
        <taxon>Dinophyceae</taxon>
        <taxon>Suessiales</taxon>
        <taxon>Suessiaceae</taxon>
        <taxon>Polarella</taxon>
    </lineage>
</organism>
<accession>A0A813F519</accession>
<dbReference type="OrthoDB" id="6710946at2759"/>
<name>A0A813F519_POLGL</name>
<dbReference type="SUPFAM" id="SSF53927">
    <property type="entry name" value="Cytidine deaminase-like"/>
    <property type="match status" value="1"/>
</dbReference>
<feature type="non-terminal residue" evidence="4">
    <location>
        <position position="847"/>
    </location>
</feature>
<evidence type="ECO:0000256" key="2">
    <source>
        <dbReference type="ARBA" id="ARBA00022833"/>
    </source>
</evidence>
<sequence>ALLRWARSLVQRLGFWQVSGTRGLPSKPELLWAQQGSSEPWGEIDTCGWTWSSQFSDEENLLNLAYAASLNTVRFQRGLAVGKFGAVLCRPTWSAATRPGEVPRMQQIEILGLGMNYPPRLTAPGEVEGPDTALALTGSRASTLHAEVMLVSRCAREGVASEGTWMFCFQPPCWECIKALLMAGVAHIIFQMPDDHDSFARQREVVAASRAEWRYVPVSTKRAEYLQHLREDWLGDPSDCRNLISSSAHPIDPVSGLGVAAAIASAARRMNWQPVVGASAGERSRGTITKVPVAGGAPERRCVRMARETAKQAQTSAARIFAVKRSQTSLITCETVVAPGDTPPEDPHDSSSALEMLRAAVREIPHLRGSIANHMSQRLLQFCPAESRQVLKLDELVGSIAPLQQSSQQPVQFYPLQQSLQQPVQPTYFVHHVAPIALHSQGSELLNCQAVFPTFDGGSFSFAPASPDSGKVGRCSNVVPASPEKVGTCTDVIPASPERSTSDSINQEALLRCLLTADSPEKEDSQAATALRNLLSPMQVQDQHIVARCSSDMDELSPATYKIPSVKEPPLTRSRRNQIRRRDGQGAKMAEFEAKAASPHRPGLLRIHGGPAEVLPSRAIRGASETAVQFDRCCSSSMVEAMNQTDDTHSFITAQDLKQKAFQLSLAQRWLLLVIWHRLYHAARMLRNARVSDQRALFAVDQAREESSACFWRELLIDSDPQSNVVMQCIVGSPMPLSAFIGGPEKPIASLLPGPDQDASLSIERQARAASDLMCSETFQSLIFVSTRAEEPGWQERLPLDELQIMIQHVGKNEFAKGLNKLRQPPSSAKDWISSQQFMELVWESCG</sequence>
<feature type="domain" description="CMP/dCMP-type deaminase" evidence="3">
    <location>
        <begin position="113"/>
        <end position="191"/>
    </location>
</feature>
<keyword evidence="5" id="KW-1185">Reference proteome</keyword>
<dbReference type="Proteomes" id="UP000654075">
    <property type="component" value="Unassembled WGS sequence"/>
</dbReference>
<dbReference type="AlphaFoldDB" id="A0A813F519"/>
<dbReference type="Gene3D" id="3.40.140.10">
    <property type="entry name" value="Cytidine Deaminase, domain 2"/>
    <property type="match status" value="1"/>
</dbReference>
<evidence type="ECO:0000313" key="4">
    <source>
        <dbReference type="EMBL" id="CAE8605243.1"/>
    </source>
</evidence>
<dbReference type="InterPro" id="IPR016193">
    <property type="entry name" value="Cytidine_deaminase-like"/>
</dbReference>
<dbReference type="InterPro" id="IPR002125">
    <property type="entry name" value="CMP_dCMP_dom"/>
</dbReference>
<comment type="caution">
    <text evidence="4">The sequence shown here is derived from an EMBL/GenBank/DDBJ whole genome shotgun (WGS) entry which is preliminary data.</text>
</comment>